<dbReference type="AlphaFoldDB" id="A0A7U9TJJ5"/>
<evidence type="ECO:0000313" key="5">
    <source>
        <dbReference type="EMBL" id="BCR36434.1"/>
    </source>
</evidence>
<dbReference type="FunFam" id="3.90.400.10:FF:000002">
    <property type="entry name" value="Sucrose isomerase"/>
    <property type="match status" value="1"/>
</dbReference>
<sequence length="565" mass="66625">MQKKWWMESVGYQIYPKSFYDSNHDGIGDIKGIYEKLDYLNHLGVNLIWICPFYDSPMDDNGYDVRDFYNVYSEFGTLEDVKELITKAHGLGIKVVMDFVLNHTSDEHPWFIESRKAKNNPYRDYYIWHDGKMVDDKKVEPTNWGSFFGGSCWNYDELTDSYYMKIFSDKMPDLNWKNPKVRQEMIDVGKWWLELGIDGFRIDAVSHLDRARLIDIKNQKDKYPLDWTKFSNLPKVHDYLKILNESLFKPYDVLTIGEVGGQATIEEAKKYAGFESNELSMVFNFDHNWCNNLFDITNPKKLKTNVVDLKKTFDKWQKAFATDGWMPLNWLNHDQPRLMSQYGDYKYPLESGKMLATALHMMRGTPFVYQGEEIGMTNYPFEDVNDFDDISSRATYIYELEKTPDDPVRALKVASLRSRDNARTAMQWSKDLYGGFSLEEPKISNNRNYKRINVASQLNNNNSLLNHYKKLIDLRRFSAYKDIITYGAYEQIDIENEDLYIYKRILDDKVLLIINSFSKKKLTYDMSHFEITNIVISNYKDQKLKNKTLILRAFESIVFEIKESL</sequence>
<dbReference type="SUPFAM" id="SSF51011">
    <property type="entry name" value="Glycosyl hydrolase domain"/>
    <property type="match status" value="1"/>
</dbReference>
<dbReference type="SUPFAM" id="SSF51445">
    <property type="entry name" value="(Trans)glycosidases"/>
    <property type="match status" value="1"/>
</dbReference>
<proteinExistence type="inferred from homology"/>
<evidence type="ECO:0000256" key="2">
    <source>
        <dbReference type="ARBA" id="ARBA00022801"/>
    </source>
</evidence>
<dbReference type="GO" id="GO:0004556">
    <property type="term" value="F:alpha-amylase activity"/>
    <property type="evidence" value="ECO:0007669"/>
    <property type="project" value="TreeGrafter"/>
</dbReference>
<dbReference type="InterPro" id="IPR006047">
    <property type="entry name" value="GH13_cat_dom"/>
</dbReference>
<dbReference type="CDD" id="cd11333">
    <property type="entry name" value="AmyAc_SI_OligoGlu_DGase"/>
    <property type="match status" value="1"/>
</dbReference>
<dbReference type="Pfam" id="PF23915">
    <property type="entry name" value="SusG_C"/>
    <property type="match status" value="1"/>
</dbReference>
<feature type="domain" description="Glycosyl hydrolase family 13 catalytic" evidence="4">
    <location>
        <begin position="13"/>
        <end position="423"/>
    </location>
</feature>
<accession>A0A7U9TJJ5</accession>
<dbReference type="Proteomes" id="UP000620133">
    <property type="component" value="Chromosome"/>
</dbReference>
<dbReference type="InterPro" id="IPR013780">
    <property type="entry name" value="Glyco_hydro_b"/>
</dbReference>
<dbReference type="FunFam" id="3.20.20.80:FF:000064">
    <property type="entry name" value="Oligo-1,6-glucosidase"/>
    <property type="match status" value="1"/>
</dbReference>
<dbReference type="InterPro" id="IPR045857">
    <property type="entry name" value="O16G_dom_2"/>
</dbReference>
<dbReference type="PANTHER" id="PTHR10357:SF179">
    <property type="entry name" value="NEUTRAL AND BASIC AMINO ACID TRANSPORT PROTEIN RBAT"/>
    <property type="match status" value="1"/>
</dbReference>
<dbReference type="SMART" id="SM00642">
    <property type="entry name" value="Aamy"/>
    <property type="match status" value="1"/>
</dbReference>
<dbReference type="InterPro" id="IPR056300">
    <property type="entry name" value="SusG-like_C"/>
</dbReference>
<dbReference type="InterPro" id="IPR017853">
    <property type="entry name" value="GH"/>
</dbReference>
<gene>
    <name evidence="5" type="primary">malL</name>
    <name evidence="5" type="ORF">MPAN_013270</name>
</gene>
<dbReference type="PANTHER" id="PTHR10357">
    <property type="entry name" value="ALPHA-AMYLASE FAMILY MEMBER"/>
    <property type="match status" value="1"/>
</dbReference>
<dbReference type="KEGG" id="manr:MPAN_013270"/>
<protein>
    <submittedName>
        <fullName evidence="5">Alpha-glucosidase</fullName>
    </submittedName>
</protein>
<evidence type="ECO:0000256" key="3">
    <source>
        <dbReference type="ARBA" id="ARBA00023295"/>
    </source>
</evidence>
<keyword evidence="3" id="KW-0326">Glycosidase</keyword>
<evidence type="ECO:0000313" key="6">
    <source>
        <dbReference type="Proteomes" id="UP000620133"/>
    </source>
</evidence>
<keyword evidence="2" id="KW-0378">Hydrolase</keyword>
<dbReference type="Gene3D" id="3.90.400.10">
    <property type="entry name" value="Oligo-1,6-glucosidase, Domain 2"/>
    <property type="match status" value="1"/>
</dbReference>
<reference evidence="5" key="1">
    <citation type="submission" date="2021-01" db="EMBL/GenBank/DDBJ databases">
        <title>Draft genome sequence of Acholeplasmataceae bacterium strain Mahy22.</title>
        <authorList>
            <person name="Watanabe M."/>
            <person name="Kojima H."/>
            <person name="Fukui M."/>
        </authorList>
    </citation>
    <scope>NUCLEOTIDE SEQUENCE</scope>
    <source>
        <strain evidence="5">Mahy22</strain>
    </source>
</reference>
<dbReference type="RefSeq" id="WP_176239953.1">
    <property type="nucleotide sequence ID" value="NZ_AP024412.1"/>
</dbReference>
<dbReference type="Gene3D" id="3.20.20.80">
    <property type="entry name" value="Glycosidases"/>
    <property type="match status" value="1"/>
</dbReference>
<evidence type="ECO:0000259" key="4">
    <source>
        <dbReference type="SMART" id="SM00642"/>
    </source>
</evidence>
<keyword evidence="6" id="KW-1185">Reference proteome</keyword>
<comment type="similarity">
    <text evidence="1">Belongs to the glycosyl hydrolase 13 family.</text>
</comment>
<organism evidence="5 6">
    <name type="scientific">Mariniplasma anaerobium</name>
    <dbReference type="NCBI Taxonomy" id="2735436"/>
    <lineage>
        <taxon>Bacteria</taxon>
        <taxon>Bacillati</taxon>
        <taxon>Mycoplasmatota</taxon>
        <taxon>Mollicutes</taxon>
        <taxon>Acholeplasmatales</taxon>
        <taxon>Acholeplasmataceae</taxon>
        <taxon>Mariniplasma</taxon>
    </lineage>
</organism>
<dbReference type="Gene3D" id="2.60.40.1180">
    <property type="entry name" value="Golgi alpha-mannosidase II"/>
    <property type="match status" value="1"/>
</dbReference>
<name>A0A7U9TJJ5_9MOLU</name>
<dbReference type="GO" id="GO:0009313">
    <property type="term" value="P:oligosaccharide catabolic process"/>
    <property type="evidence" value="ECO:0007669"/>
    <property type="project" value="TreeGrafter"/>
</dbReference>
<evidence type="ECO:0000256" key="1">
    <source>
        <dbReference type="ARBA" id="ARBA00008061"/>
    </source>
</evidence>
<dbReference type="Pfam" id="PF00128">
    <property type="entry name" value="Alpha-amylase"/>
    <property type="match status" value="1"/>
</dbReference>
<dbReference type="EMBL" id="AP024412">
    <property type="protein sequence ID" value="BCR36434.1"/>
    <property type="molecule type" value="Genomic_DNA"/>
</dbReference>